<feature type="compositionally biased region" description="Basic residues" evidence="1">
    <location>
        <begin position="42"/>
        <end position="56"/>
    </location>
</feature>
<comment type="caution">
    <text evidence="2">The sequence shown here is derived from an EMBL/GenBank/DDBJ whole genome shotgun (WGS) entry which is preliminary data.</text>
</comment>
<name>A0AAV7SCV3_PLEWA</name>
<feature type="compositionally biased region" description="Polar residues" evidence="1">
    <location>
        <begin position="68"/>
        <end position="89"/>
    </location>
</feature>
<feature type="region of interest" description="Disordered" evidence="1">
    <location>
        <begin position="42"/>
        <end position="152"/>
    </location>
</feature>
<proteinExistence type="predicted"/>
<reference evidence="2" key="1">
    <citation type="journal article" date="2022" name="bioRxiv">
        <title>Sequencing and chromosome-scale assembly of the giantPleurodeles waltlgenome.</title>
        <authorList>
            <person name="Brown T."/>
            <person name="Elewa A."/>
            <person name="Iarovenko S."/>
            <person name="Subramanian E."/>
            <person name="Araus A.J."/>
            <person name="Petzold A."/>
            <person name="Susuki M."/>
            <person name="Suzuki K.-i.T."/>
            <person name="Hayashi T."/>
            <person name="Toyoda A."/>
            <person name="Oliveira C."/>
            <person name="Osipova E."/>
            <person name="Leigh N.D."/>
            <person name="Simon A."/>
            <person name="Yun M.H."/>
        </authorList>
    </citation>
    <scope>NUCLEOTIDE SEQUENCE</scope>
    <source>
        <strain evidence="2">20211129_DDA</strain>
        <tissue evidence="2">Liver</tissue>
    </source>
</reference>
<organism evidence="2 3">
    <name type="scientific">Pleurodeles waltl</name>
    <name type="common">Iberian ribbed newt</name>
    <dbReference type="NCBI Taxonomy" id="8319"/>
    <lineage>
        <taxon>Eukaryota</taxon>
        <taxon>Metazoa</taxon>
        <taxon>Chordata</taxon>
        <taxon>Craniata</taxon>
        <taxon>Vertebrata</taxon>
        <taxon>Euteleostomi</taxon>
        <taxon>Amphibia</taxon>
        <taxon>Batrachia</taxon>
        <taxon>Caudata</taxon>
        <taxon>Salamandroidea</taxon>
        <taxon>Salamandridae</taxon>
        <taxon>Pleurodelinae</taxon>
        <taxon>Pleurodeles</taxon>
    </lineage>
</organism>
<keyword evidence="3" id="KW-1185">Reference proteome</keyword>
<gene>
    <name evidence="2" type="ORF">NDU88_002308</name>
</gene>
<evidence type="ECO:0000313" key="3">
    <source>
        <dbReference type="Proteomes" id="UP001066276"/>
    </source>
</evidence>
<evidence type="ECO:0000256" key="1">
    <source>
        <dbReference type="SAM" id="MobiDB-lite"/>
    </source>
</evidence>
<accession>A0AAV7SCV3</accession>
<dbReference type="AlphaFoldDB" id="A0AAV7SCV3"/>
<dbReference type="Proteomes" id="UP001066276">
    <property type="component" value="Chromosome 4_2"/>
</dbReference>
<protein>
    <submittedName>
        <fullName evidence="2">Uncharacterized protein</fullName>
    </submittedName>
</protein>
<dbReference type="EMBL" id="JANPWB010000008">
    <property type="protein sequence ID" value="KAJ1161827.1"/>
    <property type="molecule type" value="Genomic_DNA"/>
</dbReference>
<evidence type="ECO:0000313" key="2">
    <source>
        <dbReference type="EMBL" id="KAJ1161827.1"/>
    </source>
</evidence>
<feature type="compositionally biased region" description="Basic and acidic residues" evidence="1">
    <location>
        <begin position="112"/>
        <end position="136"/>
    </location>
</feature>
<sequence>MRVQARGYFFLNSARGGTSSPRLPSHQGYKRTLLSLCAGRTRAHARAKTGPRRARFASHTPLAEGNAKKSSNSKVPPTVLNTCPVSTMLTREDAEAESREESSGARAFAVKNARDSRRSEKNEKNEEKEEKNEKNRTYSVPPKRHLLKMNTTKLRCFRSAAS</sequence>
<feature type="compositionally biased region" description="Basic and acidic residues" evidence="1">
    <location>
        <begin position="90"/>
        <end position="103"/>
    </location>
</feature>